<evidence type="ECO:0000256" key="1">
    <source>
        <dbReference type="SAM" id="MobiDB-lite"/>
    </source>
</evidence>
<reference evidence="2" key="1">
    <citation type="submission" date="2019-12" db="EMBL/GenBank/DDBJ databases">
        <title>Genome sequencing and annotation of Brassica cretica.</title>
        <authorList>
            <person name="Studholme D.J."/>
            <person name="Sarris P."/>
        </authorList>
    </citation>
    <scope>NUCLEOTIDE SEQUENCE</scope>
    <source>
        <strain evidence="2">PFS-109/04</strain>
        <tissue evidence="2">Leaf</tissue>
    </source>
</reference>
<dbReference type="EMBL" id="QGKX02001621">
    <property type="protein sequence ID" value="KAF3503021.1"/>
    <property type="molecule type" value="Genomic_DNA"/>
</dbReference>
<feature type="region of interest" description="Disordered" evidence="1">
    <location>
        <begin position="86"/>
        <end position="105"/>
    </location>
</feature>
<comment type="caution">
    <text evidence="2">The sequence shown here is derived from an EMBL/GenBank/DDBJ whole genome shotgun (WGS) entry which is preliminary data.</text>
</comment>
<accession>A0A8S9NLM3</accession>
<sequence length="130" mass="14340">MADLFLADLQSGEDEAHSGAPYRYDEEEVQSGMFDEISEDGNCFGSTSGSSGFDSKMSLDGETEDDKMVGDSIDSRYLSALERAMGKQPHMKKMKTEKVDTEQQPQKWRKLYTCSNCKQGGHNCATCKGG</sequence>
<dbReference type="AlphaFoldDB" id="A0A8S9NLM3"/>
<feature type="region of interest" description="Disordered" evidence="1">
    <location>
        <begin position="1"/>
        <end position="23"/>
    </location>
</feature>
<proteinExistence type="predicted"/>
<dbReference type="Proteomes" id="UP000712600">
    <property type="component" value="Unassembled WGS sequence"/>
</dbReference>
<evidence type="ECO:0000313" key="2">
    <source>
        <dbReference type="EMBL" id="KAF3503021.1"/>
    </source>
</evidence>
<gene>
    <name evidence="2" type="ORF">F2Q69_00043048</name>
</gene>
<name>A0A8S9NLM3_BRACR</name>
<evidence type="ECO:0000313" key="3">
    <source>
        <dbReference type="Proteomes" id="UP000712600"/>
    </source>
</evidence>
<protein>
    <submittedName>
        <fullName evidence="2">Uncharacterized protein</fullName>
    </submittedName>
</protein>
<organism evidence="2 3">
    <name type="scientific">Brassica cretica</name>
    <name type="common">Mustard</name>
    <dbReference type="NCBI Taxonomy" id="69181"/>
    <lineage>
        <taxon>Eukaryota</taxon>
        <taxon>Viridiplantae</taxon>
        <taxon>Streptophyta</taxon>
        <taxon>Embryophyta</taxon>
        <taxon>Tracheophyta</taxon>
        <taxon>Spermatophyta</taxon>
        <taxon>Magnoliopsida</taxon>
        <taxon>eudicotyledons</taxon>
        <taxon>Gunneridae</taxon>
        <taxon>Pentapetalae</taxon>
        <taxon>rosids</taxon>
        <taxon>malvids</taxon>
        <taxon>Brassicales</taxon>
        <taxon>Brassicaceae</taxon>
        <taxon>Brassiceae</taxon>
        <taxon>Brassica</taxon>
    </lineage>
</organism>
<feature type="region of interest" description="Disordered" evidence="1">
    <location>
        <begin position="37"/>
        <end position="70"/>
    </location>
</feature>
<feature type="compositionally biased region" description="Low complexity" evidence="1">
    <location>
        <begin position="45"/>
        <end position="58"/>
    </location>
</feature>